<dbReference type="EMBL" id="GBXM01060875">
    <property type="protein sequence ID" value="JAH47702.1"/>
    <property type="molecule type" value="Transcribed_RNA"/>
</dbReference>
<accession>A0A0E9QJK8</accession>
<protein>
    <submittedName>
        <fullName evidence="1">Uncharacterized protein</fullName>
    </submittedName>
</protein>
<dbReference type="AlphaFoldDB" id="A0A0E9QJK8"/>
<name>A0A0E9QJK8_ANGAN</name>
<reference evidence="1" key="2">
    <citation type="journal article" date="2015" name="Fish Shellfish Immunol.">
        <title>Early steps in the European eel (Anguilla anguilla)-Vibrio vulnificus interaction in the gills: Role of the RtxA13 toxin.</title>
        <authorList>
            <person name="Callol A."/>
            <person name="Pajuelo D."/>
            <person name="Ebbesson L."/>
            <person name="Teles M."/>
            <person name="MacKenzie S."/>
            <person name="Amaro C."/>
        </authorList>
    </citation>
    <scope>NUCLEOTIDE SEQUENCE</scope>
</reference>
<reference evidence="1" key="1">
    <citation type="submission" date="2014-11" db="EMBL/GenBank/DDBJ databases">
        <authorList>
            <person name="Amaro Gonzalez C."/>
        </authorList>
    </citation>
    <scope>NUCLEOTIDE SEQUENCE</scope>
</reference>
<proteinExistence type="predicted"/>
<evidence type="ECO:0000313" key="1">
    <source>
        <dbReference type="EMBL" id="JAH17076.1"/>
    </source>
</evidence>
<organism evidence="1">
    <name type="scientific">Anguilla anguilla</name>
    <name type="common">European freshwater eel</name>
    <name type="synonym">Muraena anguilla</name>
    <dbReference type="NCBI Taxonomy" id="7936"/>
    <lineage>
        <taxon>Eukaryota</taxon>
        <taxon>Metazoa</taxon>
        <taxon>Chordata</taxon>
        <taxon>Craniata</taxon>
        <taxon>Vertebrata</taxon>
        <taxon>Euteleostomi</taxon>
        <taxon>Actinopterygii</taxon>
        <taxon>Neopterygii</taxon>
        <taxon>Teleostei</taxon>
        <taxon>Anguilliformes</taxon>
        <taxon>Anguillidae</taxon>
        <taxon>Anguilla</taxon>
    </lineage>
</organism>
<dbReference type="EMBL" id="GBXM01091501">
    <property type="protein sequence ID" value="JAH17076.1"/>
    <property type="molecule type" value="Transcribed_RNA"/>
</dbReference>
<sequence>MHKFQQKFSSLLKIIIHFTNFFLFLYKSLPECLLFQMDFGGQVIENITRR</sequence>